<dbReference type="EMBL" id="CAMAPF010000958">
    <property type="protein sequence ID" value="CAH9129961.1"/>
    <property type="molecule type" value="Genomic_DNA"/>
</dbReference>
<dbReference type="PANTHER" id="PTHR32246:SF152">
    <property type="entry name" value="C2 DOMAIN-CONTAINING PROTEIN"/>
    <property type="match status" value="1"/>
</dbReference>
<dbReference type="InterPro" id="IPR000008">
    <property type="entry name" value="C2_dom"/>
</dbReference>
<evidence type="ECO:0000313" key="4">
    <source>
        <dbReference type="Proteomes" id="UP001152523"/>
    </source>
</evidence>
<feature type="region of interest" description="Disordered" evidence="1">
    <location>
        <begin position="218"/>
        <end position="263"/>
    </location>
</feature>
<comment type="caution">
    <text evidence="3">The sequence shown here is derived from an EMBL/GenBank/DDBJ whole genome shotgun (WGS) entry which is preliminary data.</text>
</comment>
<dbReference type="AlphaFoldDB" id="A0AAV0F377"/>
<dbReference type="SMART" id="SM00239">
    <property type="entry name" value="C2"/>
    <property type="match status" value="1"/>
</dbReference>
<dbReference type="InterPro" id="IPR035892">
    <property type="entry name" value="C2_domain_sf"/>
</dbReference>
<name>A0AAV0F377_9ASTE</name>
<keyword evidence="4" id="KW-1185">Reference proteome</keyword>
<organism evidence="3 4">
    <name type="scientific">Cuscuta epithymum</name>
    <dbReference type="NCBI Taxonomy" id="186058"/>
    <lineage>
        <taxon>Eukaryota</taxon>
        <taxon>Viridiplantae</taxon>
        <taxon>Streptophyta</taxon>
        <taxon>Embryophyta</taxon>
        <taxon>Tracheophyta</taxon>
        <taxon>Spermatophyta</taxon>
        <taxon>Magnoliopsida</taxon>
        <taxon>eudicotyledons</taxon>
        <taxon>Gunneridae</taxon>
        <taxon>Pentapetalae</taxon>
        <taxon>asterids</taxon>
        <taxon>lamiids</taxon>
        <taxon>Solanales</taxon>
        <taxon>Convolvulaceae</taxon>
        <taxon>Cuscuteae</taxon>
        <taxon>Cuscuta</taxon>
        <taxon>Cuscuta subgen. Cuscuta</taxon>
    </lineage>
</organism>
<protein>
    <recommendedName>
        <fullName evidence="2">C2 domain-containing protein</fullName>
    </recommendedName>
</protein>
<proteinExistence type="predicted"/>
<reference evidence="3" key="1">
    <citation type="submission" date="2022-07" db="EMBL/GenBank/DDBJ databases">
        <authorList>
            <person name="Macas J."/>
            <person name="Novak P."/>
            <person name="Neumann P."/>
        </authorList>
    </citation>
    <scope>NUCLEOTIDE SEQUENCE</scope>
</reference>
<dbReference type="Proteomes" id="UP001152523">
    <property type="component" value="Unassembled WGS sequence"/>
</dbReference>
<feature type="region of interest" description="Disordered" evidence="1">
    <location>
        <begin position="129"/>
        <end position="149"/>
    </location>
</feature>
<evidence type="ECO:0000313" key="3">
    <source>
        <dbReference type="EMBL" id="CAH9129961.1"/>
    </source>
</evidence>
<dbReference type="SUPFAM" id="SSF49562">
    <property type="entry name" value="C2 domain (Calcium/lipid-binding domain, CaLB)"/>
    <property type="match status" value="1"/>
</dbReference>
<dbReference type="Pfam" id="PF00168">
    <property type="entry name" value="C2"/>
    <property type="match status" value="1"/>
</dbReference>
<dbReference type="PANTHER" id="PTHR32246">
    <property type="entry name" value="INGRESSION PROTEIN FIC1"/>
    <property type="match status" value="1"/>
</dbReference>
<evidence type="ECO:0000256" key="1">
    <source>
        <dbReference type="SAM" id="MobiDB-lite"/>
    </source>
</evidence>
<accession>A0AAV0F377</accession>
<dbReference type="Gene3D" id="2.60.40.150">
    <property type="entry name" value="C2 domain"/>
    <property type="match status" value="1"/>
</dbReference>
<dbReference type="PROSITE" id="PS50004">
    <property type="entry name" value="C2"/>
    <property type="match status" value="1"/>
</dbReference>
<gene>
    <name evidence="3" type="ORF">CEPIT_LOCUS30259</name>
</gene>
<sequence length="263" mass="28600">MILEVKVISAHDLPPISRMLRTYAVAVTGHDTISKTAVDRHGGTNPTWNHKFELHVDDKFLGSKSSEIKFEIYNVAWLRDLPVGTASLVVSGVYPPLSVKNPAMRPLTLRLCRPTGHLQGILNVGVRLKDNNVPRPEPTAGGENHNEPVLDGYGNQKNKNEVFSVSPNTNVTNHQPPSASSFAAGDFFGGDGDDYPVARSSIFEACIIRAEAPGETKDEFFPVTEDDGNGSCRLIGSSGRNNNNKNLYRRTHSSADQVPAGQL</sequence>
<evidence type="ECO:0000259" key="2">
    <source>
        <dbReference type="PROSITE" id="PS50004"/>
    </source>
</evidence>
<feature type="domain" description="C2" evidence="2">
    <location>
        <begin position="1"/>
        <end position="109"/>
    </location>
</feature>